<proteinExistence type="inferred from homology"/>
<protein>
    <submittedName>
        <fullName evidence="3">Nucleotide-binding universal stress protein, UspA family</fullName>
    </submittedName>
</protein>
<dbReference type="Pfam" id="PF00582">
    <property type="entry name" value="Usp"/>
    <property type="match status" value="2"/>
</dbReference>
<evidence type="ECO:0000256" key="1">
    <source>
        <dbReference type="ARBA" id="ARBA00008791"/>
    </source>
</evidence>
<evidence type="ECO:0000259" key="2">
    <source>
        <dbReference type="Pfam" id="PF00582"/>
    </source>
</evidence>
<dbReference type="InterPro" id="IPR006016">
    <property type="entry name" value="UspA"/>
</dbReference>
<dbReference type="OrthoDB" id="3174546at2"/>
<feature type="domain" description="UspA" evidence="2">
    <location>
        <begin position="9"/>
        <end position="146"/>
    </location>
</feature>
<dbReference type="AlphaFoldDB" id="A0A1H0LUK4"/>
<name>A0A1H0LUK4_9ACTN</name>
<dbReference type="InterPro" id="IPR006015">
    <property type="entry name" value="Universal_stress_UspA"/>
</dbReference>
<feature type="domain" description="UspA" evidence="2">
    <location>
        <begin position="156"/>
        <end position="298"/>
    </location>
</feature>
<dbReference type="InterPro" id="IPR014729">
    <property type="entry name" value="Rossmann-like_a/b/a_fold"/>
</dbReference>
<dbReference type="PRINTS" id="PR01438">
    <property type="entry name" value="UNVRSLSTRESS"/>
</dbReference>
<dbReference type="STRING" id="1090615.SAMN04515671_1806"/>
<gene>
    <name evidence="3" type="ORF">SAMN04515671_1806</name>
</gene>
<dbReference type="RefSeq" id="WP_090475665.1">
    <property type="nucleotide sequence ID" value="NZ_LT629710.1"/>
</dbReference>
<dbReference type="EMBL" id="LT629710">
    <property type="protein sequence ID" value="SDO71731.1"/>
    <property type="molecule type" value="Genomic_DNA"/>
</dbReference>
<dbReference type="PANTHER" id="PTHR46268:SF6">
    <property type="entry name" value="UNIVERSAL STRESS PROTEIN UP12"/>
    <property type="match status" value="1"/>
</dbReference>
<keyword evidence="4" id="KW-1185">Reference proteome</keyword>
<organism evidence="3 4">
    <name type="scientific">Nakamurella panacisegetis</name>
    <dbReference type="NCBI Taxonomy" id="1090615"/>
    <lineage>
        <taxon>Bacteria</taxon>
        <taxon>Bacillati</taxon>
        <taxon>Actinomycetota</taxon>
        <taxon>Actinomycetes</taxon>
        <taxon>Nakamurellales</taxon>
        <taxon>Nakamurellaceae</taxon>
        <taxon>Nakamurella</taxon>
    </lineage>
</organism>
<dbReference type="PANTHER" id="PTHR46268">
    <property type="entry name" value="STRESS RESPONSE PROTEIN NHAX"/>
    <property type="match status" value="1"/>
</dbReference>
<reference evidence="3 4" key="1">
    <citation type="submission" date="2016-10" db="EMBL/GenBank/DDBJ databases">
        <authorList>
            <person name="de Groot N.N."/>
        </authorList>
    </citation>
    <scope>NUCLEOTIDE SEQUENCE [LARGE SCALE GENOMIC DNA]</scope>
    <source>
        <strain evidence="4">P4-7,KCTC 19426,CECT 7604</strain>
    </source>
</reference>
<evidence type="ECO:0000313" key="4">
    <source>
        <dbReference type="Proteomes" id="UP000198741"/>
    </source>
</evidence>
<dbReference type="Proteomes" id="UP000198741">
    <property type="component" value="Chromosome I"/>
</dbReference>
<dbReference type="Gene3D" id="3.40.50.620">
    <property type="entry name" value="HUPs"/>
    <property type="match status" value="2"/>
</dbReference>
<comment type="similarity">
    <text evidence="1">Belongs to the universal stress protein A family.</text>
</comment>
<evidence type="ECO:0000313" key="3">
    <source>
        <dbReference type="EMBL" id="SDO71731.1"/>
    </source>
</evidence>
<dbReference type="SUPFAM" id="SSF52402">
    <property type="entry name" value="Adenine nucleotide alpha hydrolases-like"/>
    <property type="match status" value="2"/>
</dbReference>
<accession>A0A1H0LUK4</accession>
<sequence length="317" mass="33859">MSIERSNFILVGIDGTPASTAAVLWAADEAARRRADLHLLHAYAIPAPPGFPGAGMTVGDLTNSVREAGRAQLADAEAAALARHPELTVDTMMECGSAVDLLREEAEHALLLVVGTRAEHEFVESVFGSVAARLAGHAPCPVVVIREGADVATTDRPVVIGLDGTPSCEGAVAFAFEEASLRQVELIAVHSWDDSPFDGFQRVYPLLIDRDAIDEEERRVLVEQLGGWVDRYPDVTVRSVVRRGKAEAGLTHPDAEHATVPALVVVGTRGAGRFTALVKGSTSRDLLAHSPIPVAVVRGEYADGRYDATRKKRPLNV</sequence>